<dbReference type="SUPFAM" id="SSF48208">
    <property type="entry name" value="Six-hairpin glycosidases"/>
    <property type="match status" value="1"/>
</dbReference>
<sequence length="390" mass="44740">MSKKTVCFFLFILISSGFGFAQKLESKIESQLKYSLSEIEKSQKRNPKGVSPRSMREDTLFMVPSKDWTSGFYAGNLWYTYELTQNPFWKQKAIEFTAPIEKEKFDSTTHDLGFKLFCSFGNGNRIAPNKAYRDIIIQASYTLCSRFSPVVGSLKSWNHSTDKWVFPVIIDNMMNLEMLFWAFKETNDSLFYKVAVSHANTTMKNHFRADGSSYHVIDYNPKTGEVLQKNTHQGYSHESSWARGQAWGLYGYSMCYRETGDMKYLQHAERIADFILNNPALPQDLIPYWDYNDPKIPNAPKDVSAAAITASALFELSTFTTLNSKKYRNVAELILKNIDTKHWCKIGTKGGFLLDNSTGHLPGNHEINVPIVYADYYYLEALLRSKSLKQ</sequence>
<proteinExistence type="inferred from homology"/>
<evidence type="ECO:0000256" key="1">
    <source>
        <dbReference type="ARBA" id="ARBA00022801"/>
    </source>
</evidence>
<evidence type="ECO:0000313" key="4">
    <source>
        <dbReference type="EMBL" id="MFC3810855.1"/>
    </source>
</evidence>
<accession>A0ABV7YUZ8</accession>
<reference evidence="5" key="1">
    <citation type="journal article" date="2019" name="Int. J. Syst. Evol. Microbiol.">
        <title>The Global Catalogue of Microorganisms (GCM) 10K type strain sequencing project: providing services to taxonomists for standard genome sequencing and annotation.</title>
        <authorList>
            <consortium name="The Broad Institute Genomics Platform"/>
            <consortium name="The Broad Institute Genome Sequencing Center for Infectious Disease"/>
            <person name="Wu L."/>
            <person name="Ma J."/>
        </authorList>
    </citation>
    <scope>NUCLEOTIDE SEQUENCE [LARGE SCALE GENOMIC DNA]</scope>
    <source>
        <strain evidence="5">CECT 7956</strain>
    </source>
</reference>
<evidence type="ECO:0000256" key="2">
    <source>
        <dbReference type="ARBA" id="ARBA00038358"/>
    </source>
</evidence>
<keyword evidence="5" id="KW-1185">Reference proteome</keyword>
<comment type="similarity">
    <text evidence="2">Belongs to the glycosyl hydrolase 88 family.</text>
</comment>
<dbReference type="Proteomes" id="UP001595616">
    <property type="component" value="Unassembled WGS sequence"/>
</dbReference>
<dbReference type="EMBL" id="JBHRYQ010000001">
    <property type="protein sequence ID" value="MFC3810855.1"/>
    <property type="molecule type" value="Genomic_DNA"/>
</dbReference>
<comment type="caution">
    <text evidence="4">The sequence shown here is derived from an EMBL/GenBank/DDBJ whole genome shotgun (WGS) entry which is preliminary data.</text>
</comment>
<dbReference type="PANTHER" id="PTHR36845">
    <property type="entry name" value="HYDROLASE, PUTATIVE (AFU_ORTHOLOGUE AFUA_7G05090)-RELATED"/>
    <property type="match status" value="1"/>
</dbReference>
<protein>
    <submittedName>
        <fullName evidence="4">Glucuronyl hydrolase</fullName>
    </submittedName>
</protein>
<feature type="chain" id="PRO_5047420760" evidence="3">
    <location>
        <begin position="22"/>
        <end position="390"/>
    </location>
</feature>
<dbReference type="GO" id="GO:0016787">
    <property type="term" value="F:hydrolase activity"/>
    <property type="evidence" value="ECO:0007669"/>
    <property type="project" value="UniProtKB-KW"/>
</dbReference>
<name>A0ABV7YUZ8_9BACT</name>
<gene>
    <name evidence="4" type="ORF">ACFOOI_09340</name>
</gene>
<feature type="signal peptide" evidence="3">
    <location>
        <begin position="1"/>
        <end position="21"/>
    </location>
</feature>
<keyword evidence="3" id="KW-0732">Signal</keyword>
<dbReference type="InterPro" id="IPR008928">
    <property type="entry name" value="6-hairpin_glycosidase_sf"/>
</dbReference>
<evidence type="ECO:0000256" key="3">
    <source>
        <dbReference type="SAM" id="SignalP"/>
    </source>
</evidence>
<dbReference type="PANTHER" id="PTHR36845:SF1">
    <property type="entry name" value="HYDROLASE, PUTATIVE (AFU_ORTHOLOGUE AFUA_7G05090)-RELATED"/>
    <property type="match status" value="1"/>
</dbReference>
<dbReference type="RefSeq" id="WP_379837327.1">
    <property type="nucleotide sequence ID" value="NZ_JBHRYQ010000001.1"/>
</dbReference>
<dbReference type="InterPro" id="IPR012341">
    <property type="entry name" value="6hp_glycosidase-like_sf"/>
</dbReference>
<evidence type="ECO:0000313" key="5">
    <source>
        <dbReference type="Proteomes" id="UP001595616"/>
    </source>
</evidence>
<dbReference type="InterPro" id="IPR052369">
    <property type="entry name" value="UG_Glycosaminoglycan_Hydrolase"/>
</dbReference>
<keyword evidence="1 4" id="KW-0378">Hydrolase</keyword>
<organism evidence="4 5">
    <name type="scientific">Lacihabitans lacunae</name>
    <dbReference type="NCBI Taxonomy" id="1028214"/>
    <lineage>
        <taxon>Bacteria</taxon>
        <taxon>Pseudomonadati</taxon>
        <taxon>Bacteroidota</taxon>
        <taxon>Cytophagia</taxon>
        <taxon>Cytophagales</taxon>
        <taxon>Leadbetterellaceae</taxon>
        <taxon>Lacihabitans</taxon>
    </lineage>
</organism>
<dbReference type="Gene3D" id="1.50.10.10">
    <property type="match status" value="1"/>
</dbReference>